<evidence type="ECO:0000256" key="4">
    <source>
        <dbReference type="ARBA" id="ARBA00023172"/>
    </source>
</evidence>
<organism evidence="7 8">
    <name type="scientific">Shimazuella alba</name>
    <dbReference type="NCBI Taxonomy" id="2690964"/>
    <lineage>
        <taxon>Bacteria</taxon>
        <taxon>Bacillati</taxon>
        <taxon>Bacillota</taxon>
        <taxon>Bacilli</taxon>
        <taxon>Bacillales</taxon>
        <taxon>Thermoactinomycetaceae</taxon>
        <taxon>Shimazuella</taxon>
    </lineage>
</organism>
<feature type="domain" description="Probable transposase IS891/IS1136/IS1341" evidence="5">
    <location>
        <begin position="163"/>
        <end position="283"/>
    </location>
</feature>
<reference evidence="7 8" key="1">
    <citation type="submission" date="2019-12" db="EMBL/GenBank/DDBJ databases">
        <title>Whole-genome analyses of novel actinobacteria.</title>
        <authorList>
            <person name="Sahin N."/>
            <person name="Saygin H."/>
        </authorList>
    </citation>
    <scope>NUCLEOTIDE SEQUENCE [LARGE SCALE GENOMIC DNA]</scope>
    <source>
        <strain evidence="7 8">KC615</strain>
    </source>
</reference>
<keyword evidence="2" id="KW-0815">Transposition</keyword>
<keyword evidence="8" id="KW-1185">Reference proteome</keyword>
<dbReference type="PANTHER" id="PTHR36172:SF1">
    <property type="entry name" value="RESOLVASE-RELATED"/>
    <property type="match status" value="1"/>
</dbReference>
<proteinExistence type="inferred from homology"/>
<evidence type="ECO:0000313" key="8">
    <source>
        <dbReference type="Proteomes" id="UP000430692"/>
    </source>
</evidence>
<keyword evidence="3" id="KW-0238">DNA-binding</keyword>
<dbReference type="GO" id="GO:0032196">
    <property type="term" value="P:transposition"/>
    <property type="evidence" value="ECO:0007669"/>
    <property type="project" value="UniProtKB-KW"/>
</dbReference>
<evidence type="ECO:0000259" key="5">
    <source>
        <dbReference type="Pfam" id="PF01385"/>
    </source>
</evidence>
<evidence type="ECO:0000313" key="7">
    <source>
        <dbReference type="EMBL" id="MXQ54141.1"/>
    </source>
</evidence>
<dbReference type="EMBL" id="WUUL01000006">
    <property type="protein sequence ID" value="MXQ54141.1"/>
    <property type="molecule type" value="Genomic_DNA"/>
</dbReference>
<dbReference type="RefSeq" id="WP_160801499.1">
    <property type="nucleotide sequence ID" value="NZ_WUUL01000006.1"/>
</dbReference>
<protein>
    <submittedName>
        <fullName evidence="7">IS200/IS605 family element transposase accessory protein TnpB</fullName>
    </submittedName>
</protein>
<feature type="domain" description="Cas12f1-like TNB" evidence="6">
    <location>
        <begin position="307"/>
        <end position="369"/>
    </location>
</feature>
<dbReference type="GO" id="GO:0003677">
    <property type="term" value="F:DNA binding"/>
    <property type="evidence" value="ECO:0007669"/>
    <property type="project" value="UniProtKB-KW"/>
</dbReference>
<dbReference type="InterPro" id="IPR010095">
    <property type="entry name" value="Cas12f1-like_TNB"/>
</dbReference>
<keyword evidence="4" id="KW-0233">DNA recombination</keyword>
<dbReference type="InterPro" id="IPR001959">
    <property type="entry name" value="Transposase"/>
</dbReference>
<dbReference type="Pfam" id="PF07282">
    <property type="entry name" value="Cas12f1-like_TNB"/>
    <property type="match status" value="1"/>
</dbReference>
<dbReference type="Proteomes" id="UP000430692">
    <property type="component" value="Unassembled WGS sequence"/>
</dbReference>
<dbReference type="NCBIfam" id="NF040570">
    <property type="entry name" value="guided_TnpB"/>
    <property type="match status" value="1"/>
</dbReference>
<comment type="caution">
    <text evidence="7">The sequence shown here is derived from an EMBL/GenBank/DDBJ whole genome shotgun (WGS) entry which is preliminary data.</text>
</comment>
<accession>A0A6I4VUE2</accession>
<name>A0A6I4VUE2_9BACL</name>
<evidence type="ECO:0000256" key="3">
    <source>
        <dbReference type="ARBA" id="ARBA00023125"/>
    </source>
</evidence>
<dbReference type="GO" id="GO:0006310">
    <property type="term" value="P:DNA recombination"/>
    <property type="evidence" value="ECO:0007669"/>
    <property type="project" value="UniProtKB-KW"/>
</dbReference>
<dbReference type="NCBIfam" id="TIGR01766">
    <property type="entry name" value="IS200/IS605 family accessory protein TnpB-like domain"/>
    <property type="match status" value="1"/>
</dbReference>
<sequence length="393" mass="45570">MIRGKKVSFRASTSDLDRLFACNRESAKVWNTCVQIAKQFALNHAGKWISKTQLQRATKQQFHLLSQSTQAVCHKYLFARESARQALHKKVKGIRYPYRQKLHFNTKWAKDGFTIHADGKIELSMGIHDGKRENPIVIRTRNLPEGEIKEMELCYEKELYLSVTYEDSTTAEPYQQQRAVGIDPGEIHTLAAFCETGDAVVITGRKVRSIHRLRNKKLAAISRLLAKCKKGSRNWKRYQKVKQFIRAKSERQLRDALHKTTKQFVDWCLAQEVSDVHLGNPDGVQRNTRKKKKANRKQAQRLSNWSFGKVRAYLAYKLAMQGIRLHEVEESYTSQTCPVCKEKRKVSSRNYRCCCGYCEHRDIHGARNILAKGIWSEIRHFDVPTQAMYLRIA</sequence>
<dbReference type="PANTHER" id="PTHR36172">
    <property type="match status" value="1"/>
</dbReference>
<comment type="similarity">
    <text evidence="1">In the C-terminal section; belongs to the transposase 35 family.</text>
</comment>
<evidence type="ECO:0000259" key="6">
    <source>
        <dbReference type="Pfam" id="PF07282"/>
    </source>
</evidence>
<dbReference type="Pfam" id="PF01385">
    <property type="entry name" value="OrfB_IS605"/>
    <property type="match status" value="1"/>
</dbReference>
<dbReference type="AlphaFoldDB" id="A0A6I4VUE2"/>
<evidence type="ECO:0000256" key="1">
    <source>
        <dbReference type="ARBA" id="ARBA00008761"/>
    </source>
</evidence>
<evidence type="ECO:0000256" key="2">
    <source>
        <dbReference type="ARBA" id="ARBA00022578"/>
    </source>
</evidence>
<gene>
    <name evidence="7" type="primary">tnpB</name>
    <name evidence="7" type="ORF">GSM42_10525</name>
</gene>
<dbReference type="InterPro" id="IPR051491">
    <property type="entry name" value="Recombinase/Transposase-rel"/>
</dbReference>